<name>A0A7W7VK08_9ACTN</name>
<dbReference type="PROSITE" id="PS00108">
    <property type="entry name" value="PROTEIN_KINASE_ST"/>
    <property type="match status" value="1"/>
</dbReference>
<feature type="region of interest" description="Disordered" evidence="8">
    <location>
        <begin position="278"/>
        <end position="303"/>
    </location>
</feature>
<organism evidence="10 11">
    <name type="scientific">Streptosporangium saharense</name>
    <dbReference type="NCBI Taxonomy" id="1706840"/>
    <lineage>
        <taxon>Bacteria</taxon>
        <taxon>Bacillati</taxon>
        <taxon>Actinomycetota</taxon>
        <taxon>Actinomycetes</taxon>
        <taxon>Streptosporangiales</taxon>
        <taxon>Streptosporangiaceae</taxon>
        <taxon>Streptosporangium</taxon>
    </lineage>
</organism>
<dbReference type="EMBL" id="JACHJP010000001">
    <property type="protein sequence ID" value="MBB4913078.1"/>
    <property type="molecule type" value="Genomic_DNA"/>
</dbReference>
<dbReference type="InterPro" id="IPR011009">
    <property type="entry name" value="Kinase-like_dom_sf"/>
</dbReference>
<dbReference type="AlphaFoldDB" id="A0A7W7VK08"/>
<evidence type="ECO:0000313" key="10">
    <source>
        <dbReference type="EMBL" id="MBB4913078.1"/>
    </source>
</evidence>
<evidence type="ECO:0000256" key="3">
    <source>
        <dbReference type="ARBA" id="ARBA00022679"/>
    </source>
</evidence>
<dbReference type="PANTHER" id="PTHR43671">
    <property type="entry name" value="SERINE/THREONINE-PROTEIN KINASE NEK"/>
    <property type="match status" value="1"/>
</dbReference>
<dbReference type="RefSeq" id="WP_184711901.1">
    <property type="nucleotide sequence ID" value="NZ_JACHJP010000001.1"/>
</dbReference>
<dbReference type="CDD" id="cd14014">
    <property type="entry name" value="STKc_PknB_like"/>
    <property type="match status" value="1"/>
</dbReference>
<proteinExistence type="inferred from homology"/>
<evidence type="ECO:0000259" key="9">
    <source>
        <dbReference type="PROSITE" id="PS50011"/>
    </source>
</evidence>
<keyword evidence="3 10" id="KW-0808">Transferase</keyword>
<gene>
    <name evidence="10" type="ORF">FHS44_000150</name>
</gene>
<dbReference type="GO" id="GO:0005524">
    <property type="term" value="F:ATP binding"/>
    <property type="evidence" value="ECO:0007669"/>
    <property type="project" value="UniProtKB-UniRule"/>
</dbReference>
<dbReference type="PANTHER" id="PTHR43671:SF13">
    <property type="entry name" value="SERINE_THREONINE-PROTEIN KINASE NEK2"/>
    <property type="match status" value="1"/>
</dbReference>
<evidence type="ECO:0000256" key="1">
    <source>
        <dbReference type="ARBA" id="ARBA00010886"/>
    </source>
</evidence>
<evidence type="ECO:0000256" key="4">
    <source>
        <dbReference type="ARBA" id="ARBA00022741"/>
    </source>
</evidence>
<dbReference type="EC" id="2.7.11.1" evidence="2"/>
<accession>A0A7W7VK08</accession>
<evidence type="ECO:0000256" key="2">
    <source>
        <dbReference type="ARBA" id="ARBA00012513"/>
    </source>
</evidence>
<evidence type="ECO:0000256" key="6">
    <source>
        <dbReference type="ARBA" id="ARBA00022840"/>
    </source>
</evidence>
<dbReference type="Pfam" id="PF00069">
    <property type="entry name" value="Pkinase"/>
    <property type="match status" value="1"/>
</dbReference>
<reference evidence="10 11" key="1">
    <citation type="submission" date="2020-08" db="EMBL/GenBank/DDBJ databases">
        <title>Genomic Encyclopedia of Type Strains, Phase III (KMG-III): the genomes of soil and plant-associated and newly described type strains.</title>
        <authorList>
            <person name="Whitman W."/>
        </authorList>
    </citation>
    <scope>NUCLEOTIDE SEQUENCE [LARGE SCALE GENOMIC DNA]</scope>
    <source>
        <strain evidence="10 11">CECT 8840</strain>
    </source>
</reference>
<dbReference type="Proteomes" id="UP000552644">
    <property type="component" value="Unassembled WGS sequence"/>
</dbReference>
<evidence type="ECO:0000313" key="11">
    <source>
        <dbReference type="Proteomes" id="UP000552644"/>
    </source>
</evidence>
<dbReference type="InterPro" id="IPR008271">
    <property type="entry name" value="Ser/Thr_kinase_AS"/>
</dbReference>
<dbReference type="PROSITE" id="PS00107">
    <property type="entry name" value="PROTEIN_KINASE_ATP"/>
    <property type="match status" value="1"/>
</dbReference>
<dbReference type="SMART" id="SM00220">
    <property type="entry name" value="S_TKc"/>
    <property type="match status" value="1"/>
</dbReference>
<dbReference type="SUPFAM" id="SSF56112">
    <property type="entry name" value="Protein kinase-like (PK-like)"/>
    <property type="match status" value="1"/>
</dbReference>
<keyword evidence="4 7" id="KW-0547">Nucleotide-binding</keyword>
<feature type="domain" description="Protein kinase" evidence="9">
    <location>
        <begin position="11"/>
        <end position="272"/>
    </location>
</feature>
<evidence type="ECO:0000256" key="5">
    <source>
        <dbReference type="ARBA" id="ARBA00022777"/>
    </source>
</evidence>
<comment type="similarity">
    <text evidence="1">Belongs to the protein kinase superfamily. NEK Ser/Thr protein kinase family. NIMA subfamily.</text>
</comment>
<dbReference type="PROSITE" id="PS50011">
    <property type="entry name" value="PROTEIN_KINASE_DOM"/>
    <property type="match status" value="1"/>
</dbReference>
<sequence length="303" mass="32649">MRVGTMIGSRFRLDKELGSGSWGQTFKARDLITGADVAVKIQHRRSFDTTQSFESSRADFEAEGKNLVQLRGVRGVPEWVCEGDIGEIPGEKRRYIAMELCAGGSLEGYIEVGKATLTCVAASVAGQLSEILAEIHRKGLVHRDVKPENILIEPDGEVRLLDVGLACRVGELPPSASGTEGYSGPEQFRKDEPTRFANDVFALGCVLFDMLVQVLPYDGNARTAKPGDPQFPPGTLDGVHPVLKELGLAMISPNAADRPTADAVLRALGPVLPAPGSLRPAKVRPPDVTRWYRKGPGVTADTH</sequence>
<dbReference type="InterPro" id="IPR017441">
    <property type="entry name" value="Protein_kinase_ATP_BS"/>
</dbReference>
<keyword evidence="5 10" id="KW-0418">Kinase</keyword>
<keyword evidence="11" id="KW-1185">Reference proteome</keyword>
<dbReference type="GO" id="GO:0004674">
    <property type="term" value="F:protein serine/threonine kinase activity"/>
    <property type="evidence" value="ECO:0007669"/>
    <property type="project" value="UniProtKB-EC"/>
</dbReference>
<dbReference type="Gene3D" id="1.10.510.10">
    <property type="entry name" value="Transferase(Phosphotransferase) domain 1"/>
    <property type="match status" value="1"/>
</dbReference>
<dbReference type="InterPro" id="IPR050660">
    <property type="entry name" value="NEK_Ser/Thr_kinase"/>
</dbReference>
<comment type="caution">
    <text evidence="10">The sequence shown here is derived from an EMBL/GenBank/DDBJ whole genome shotgun (WGS) entry which is preliminary data.</text>
</comment>
<dbReference type="InterPro" id="IPR000719">
    <property type="entry name" value="Prot_kinase_dom"/>
</dbReference>
<keyword evidence="6 7" id="KW-0067">ATP-binding</keyword>
<dbReference type="Gene3D" id="3.30.200.20">
    <property type="entry name" value="Phosphorylase Kinase, domain 1"/>
    <property type="match status" value="1"/>
</dbReference>
<protein>
    <recommendedName>
        <fullName evidence="2">non-specific serine/threonine protein kinase</fullName>
        <ecNumber evidence="2">2.7.11.1</ecNumber>
    </recommendedName>
</protein>
<evidence type="ECO:0000256" key="8">
    <source>
        <dbReference type="SAM" id="MobiDB-lite"/>
    </source>
</evidence>
<feature type="binding site" evidence="7">
    <location>
        <position position="40"/>
    </location>
    <ligand>
        <name>ATP</name>
        <dbReference type="ChEBI" id="CHEBI:30616"/>
    </ligand>
</feature>
<evidence type="ECO:0000256" key="7">
    <source>
        <dbReference type="PROSITE-ProRule" id="PRU10141"/>
    </source>
</evidence>